<dbReference type="GO" id="GO:0007059">
    <property type="term" value="P:chromosome segregation"/>
    <property type="evidence" value="ECO:0007669"/>
    <property type="project" value="UniProtKB-UniRule"/>
</dbReference>
<evidence type="ECO:0000256" key="2">
    <source>
        <dbReference type="ARBA" id="ARBA00022490"/>
    </source>
</evidence>
<dbReference type="PIRSF" id="PIRSF005719">
    <property type="entry name" value="SMC"/>
    <property type="match status" value="1"/>
</dbReference>
<dbReference type="GO" id="GO:0016887">
    <property type="term" value="F:ATP hydrolysis activity"/>
    <property type="evidence" value="ECO:0007669"/>
    <property type="project" value="InterPro"/>
</dbReference>
<dbReference type="PANTHER" id="PTHR43977">
    <property type="entry name" value="STRUCTURAL MAINTENANCE OF CHROMOSOMES PROTEIN 3"/>
    <property type="match status" value="1"/>
</dbReference>
<dbReference type="AlphaFoldDB" id="A0A059FRS9"/>
<comment type="caution">
    <text evidence="10">The sequence shown here is derived from an EMBL/GenBank/DDBJ whole genome shotgun (WGS) entry which is preliminary data.</text>
</comment>
<dbReference type="CDD" id="cd03278">
    <property type="entry name" value="ABC_SMC_barmotin"/>
    <property type="match status" value="1"/>
</dbReference>
<accession>A0A059FRS9</accession>
<dbReference type="GO" id="GO:0030261">
    <property type="term" value="P:chromosome condensation"/>
    <property type="evidence" value="ECO:0007669"/>
    <property type="project" value="InterPro"/>
</dbReference>
<feature type="coiled-coil region" evidence="7">
    <location>
        <begin position="170"/>
        <end position="211"/>
    </location>
</feature>
<proteinExistence type="inferred from homology"/>
<feature type="binding site" evidence="7">
    <location>
        <begin position="32"/>
        <end position="39"/>
    </location>
    <ligand>
        <name>ATP</name>
        <dbReference type="ChEBI" id="CHEBI:30616"/>
    </ligand>
</feature>
<dbReference type="STRING" id="1280950.HJO_05685"/>
<dbReference type="InterPro" id="IPR024704">
    <property type="entry name" value="SMC"/>
</dbReference>
<evidence type="ECO:0000256" key="3">
    <source>
        <dbReference type="ARBA" id="ARBA00022741"/>
    </source>
</evidence>
<comment type="domain">
    <text evidence="7">Contains large globular domains required for ATP hydrolysis at each terminus and a third globular domain forming a flexible hinge near the middle of the molecule. These domains are separated by coiled-coil structures.</text>
</comment>
<dbReference type="InterPro" id="IPR027417">
    <property type="entry name" value="P-loop_NTPase"/>
</dbReference>
<dbReference type="HAMAP" id="MF_01894">
    <property type="entry name" value="Smc_prok"/>
    <property type="match status" value="1"/>
</dbReference>
<dbReference type="GO" id="GO:0006260">
    <property type="term" value="P:DNA replication"/>
    <property type="evidence" value="ECO:0007669"/>
    <property type="project" value="UniProtKB-UniRule"/>
</dbReference>
<evidence type="ECO:0000256" key="4">
    <source>
        <dbReference type="ARBA" id="ARBA00022840"/>
    </source>
</evidence>
<feature type="coiled-coil region" evidence="7">
    <location>
        <begin position="936"/>
        <end position="991"/>
    </location>
</feature>
<evidence type="ECO:0000256" key="5">
    <source>
        <dbReference type="ARBA" id="ARBA00023054"/>
    </source>
</evidence>
<dbReference type="InterPro" id="IPR003395">
    <property type="entry name" value="RecF/RecN/SMC_N"/>
</dbReference>
<feature type="coiled-coil region" evidence="7">
    <location>
        <begin position="837"/>
        <end position="892"/>
    </location>
</feature>
<reference evidence="10 11" key="1">
    <citation type="journal article" date="2014" name="Antonie Van Leeuwenhoek">
        <title>Hyphomonas beringensis sp. nov. and Hyphomonas chukchiensis sp. nov., isolated from surface seawater of the Bering Sea and Chukchi Sea.</title>
        <authorList>
            <person name="Li C."/>
            <person name="Lai Q."/>
            <person name="Li G."/>
            <person name="Dong C."/>
            <person name="Wang J."/>
            <person name="Liao Y."/>
            <person name="Shao Z."/>
        </authorList>
    </citation>
    <scope>NUCLEOTIDE SEQUENCE [LARGE SCALE GENOMIC DNA]</scope>
    <source>
        <strain evidence="10 11">MHS-2</strain>
    </source>
</reference>
<comment type="subunit">
    <text evidence="7">Homodimer.</text>
</comment>
<evidence type="ECO:0000313" key="10">
    <source>
        <dbReference type="EMBL" id="KCZ93322.1"/>
    </source>
</evidence>
<evidence type="ECO:0000256" key="6">
    <source>
        <dbReference type="ARBA" id="ARBA00023125"/>
    </source>
</evidence>
<dbReference type="SUPFAM" id="SSF75553">
    <property type="entry name" value="Smc hinge domain"/>
    <property type="match status" value="1"/>
</dbReference>
<dbReference type="GO" id="GO:0005737">
    <property type="term" value="C:cytoplasm"/>
    <property type="evidence" value="ECO:0007669"/>
    <property type="project" value="UniProtKB-SubCell"/>
</dbReference>
<feature type="region of interest" description="Disordered" evidence="8">
    <location>
        <begin position="461"/>
        <end position="488"/>
    </location>
</feature>
<comment type="subcellular location">
    <subcellularLocation>
        <location evidence="1 7">Cytoplasm</location>
    </subcellularLocation>
</comment>
<name>A0A059FRS9_9PROT</name>
<feature type="coiled-coil region" evidence="7">
    <location>
        <begin position="650"/>
        <end position="691"/>
    </location>
</feature>
<feature type="compositionally biased region" description="Basic and acidic residues" evidence="8">
    <location>
        <begin position="461"/>
        <end position="475"/>
    </location>
</feature>
<protein>
    <recommendedName>
        <fullName evidence="7">Chromosome partition protein Smc</fullName>
    </recommendedName>
</protein>
<dbReference type="GO" id="GO:0007062">
    <property type="term" value="P:sister chromatid cohesion"/>
    <property type="evidence" value="ECO:0007669"/>
    <property type="project" value="InterPro"/>
</dbReference>
<organism evidence="10 11">
    <name type="scientific">Hyphomonas johnsonii MHS-2</name>
    <dbReference type="NCBI Taxonomy" id="1280950"/>
    <lineage>
        <taxon>Bacteria</taxon>
        <taxon>Pseudomonadati</taxon>
        <taxon>Pseudomonadota</taxon>
        <taxon>Alphaproteobacteria</taxon>
        <taxon>Hyphomonadales</taxon>
        <taxon>Hyphomonadaceae</taxon>
        <taxon>Hyphomonas</taxon>
    </lineage>
</organism>
<evidence type="ECO:0000313" key="11">
    <source>
        <dbReference type="Proteomes" id="UP000025171"/>
    </source>
</evidence>
<keyword evidence="6 7" id="KW-0238">DNA-binding</keyword>
<gene>
    <name evidence="7" type="primary">smc</name>
    <name evidence="10" type="ORF">HJO_05685</name>
</gene>
<feature type="coiled-coil region" evidence="7">
    <location>
        <begin position="244"/>
        <end position="271"/>
    </location>
</feature>
<dbReference type="GO" id="GO:0005524">
    <property type="term" value="F:ATP binding"/>
    <property type="evidence" value="ECO:0007669"/>
    <property type="project" value="UniProtKB-UniRule"/>
</dbReference>
<keyword evidence="2 7" id="KW-0963">Cytoplasm</keyword>
<comment type="function">
    <text evidence="7">Required for chromosome condensation and partitioning.</text>
</comment>
<dbReference type="eggNOG" id="COG1196">
    <property type="taxonomic scope" value="Bacteria"/>
</dbReference>
<dbReference type="InterPro" id="IPR011890">
    <property type="entry name" value="SMC_prok"/>
</dbReference>
<dbReference type="EMBL" id="ARYK01000002">
    <property type="protein sequence ID" value="KCZ93322.1"/>
    <property type="molecule type" value="Genomic_DNA"/>
</dbReference>
<keyword evidence="3 7" id="KW-0547">Nucleotide-binding</keyword>
<dbReference type="Pfam" id="PF02463">
    <property type="entry name" value="SMC_N"/>
    <property type="match status" value="1"/>
</dbReference>
<keyword evidence="4 7" id="KW-0067">ATP-binding</keyword>
<evidence type="ECO:0000256" key="7">
    <source>
        <dbReference type="HAMAP-Rule" id="MF_01894"/>
    </source>
</evidence>
<dbReference type="Proteomes" id="UP000025171">
    <property type="component" value="Unassembled WGS sequence"/>
</dbReference>
<keyword evidence="5 7" id="KW-0175">Coiled coil</keyword>
<feature type="domain" description="RecF/RecN/SMC N-terminal" evidence="9">
    <location>
        <begin position="3"/>
        <end position="1137"/>
    </location>
</feature>
<sequence>MQITELRIAGFKSFVDPQTVPVEPGLTGIVGPNGCGKSNLLEALRWAMGASSAKAMRGGEMDDLIFSGAQGRPARETAEVTLVLDNSQRTAPAEFNSSDTLEIVRKLRRGAGTSYKLNGRTVRGKDIQLLFADASTGANSPALVRQGQISELIGSKPQNRRRILEEAAGISGLNTRRHEAELKLNGAETNLERLTEVSAEVERQLASLKRQAGKARKYRRLSDEIHALDALVAHLRWSEAKLACDTARANLDETRRRVEELTREDAVRERERIEAGEGLGPLREAESVASAKLGQARIALARLETERKVAADAHSRLEAEALRLVQDLEREQSAKAEAEAATENARHELSALPVLDEARNDEIEAGIRAALENARNRLADAEAAADAAQTRLSEVRARRQASEENIGAQTRRRDQLQADIDRLNRDMAGLEDVVTLVQQLKAAKAAEEAAELALHDAERAVESAERTLSETRDAEAAAQPPRDSADKDVRSLEAEISGLQKLLRKAEGPTAPPVIERIRTRDGYEKAVAAALGDDIEASTDQSAPLYWSGAVATPQVLPATAQPLSDFVEAPAELGARLSQCGVVSAESGERLMAELKPGQRLVSREGHLWRWDGFTRTPGAPVSAAARLEQQARLDAALKEIDPLRARLEQFNTALAEAKQARVAAEDNLRELRTQIAPAQRALSQARSQVSEAAQASERAAMKRDNAGEALVRAKADLAVVHEALSLISPQSSATEESALEAELTQARIRVTEARDAEIESRGQLTDITRGREQAAARRAGLERDLQTWTTRAVAAADRVEQLVQRRSSAATEAAAAKARPEVLSAEIETRAAEVEQLESDRKRIADSLAEKEAAAREAESAARRAAIAASEAREQLAGWNVKLETAEGRLAESVEIARNQFQRTPEGLLAIAEAGLDENTMGDFTPRDAESRLDDLRRERDQLGGVNMNAEEEAEDLEARLGSQVTEKEDLVAAIAKLREGVNTLNNEGRERLLAAFETVNEHFKALFTALFQGGQAELRLVDAEDPLNAGLEIFAQPPGKKLGTLALMSGGEQALTAAALIFAVFLSRPAPICVLDEVDAPLDDANVDRFCNMLSEMRRRTDTRFVVITHNPVTMSRMDRLFGVTMREKGVSKLVSVDLEAAEQLVAAE</sequence>
<dbReference type="SUPFAM" id="SSF52540">
    <property type="entry name" value="P-loop containing nucleoside triphosphate hydrolases"/>
    <property type="match status" value="1"/>
</dbReference>
<evidence type="ECO:0000256" key="8">
    <source>
        <dbReference type="SAM" id="MobiDB-lite"/>
    </source>
</evidence>
<dbReference type="Gene3D" id="3.40.50.300">
    <property type="entry name" value="P-loop containing nucleotide triphosphate hydrolases"/>
    <property type="match status" value="2"/>
</dbReference>
<dbReference type="GO" id="GO:0003677">
    <property type="term" value="F:DNA binding"/>
    <property type="evidence" value="ECO:0007669"/>
    <property type="project" value="UniProtKB-UniRule"/>
</dbReference>
<dbReference type="FunFam" id="3.40.50.300:FF:000901">
    <property type="entry name" value="Chromosome partition protein Smc"/>
    <property type="match status" value="1"/>
</dbReference>
<keyword evidence="11" id="KW-1185">Reference proteome</keyword>
<dbReference type="OrthoDB" id="9808768at2"/>
<dbReference type="PATRIC" id="fig|1280950.3.peg.1145"/>
<dbReference type="NCBIfam" id="TIGR02168">
    <property type="entry name" value="SMC_prok_B"/>
    <property type="match status" value="1"/>
</dbReference>
<evidence type="ECO:0000256" key="1">
    <source>
        <dbReference type="ARBA" id="ARBA00004496"/>
    </source>
</evidence>
<evidence type="ECO:0000259" key="9">
    <source>
        <dbReference type="Pfam" id="PF02463"/>
    </source>
</evidence>
<comment type="similarity">
    <text evidence="7">Belongs to the SMC family.</text>
</comment>
<dbReference type="GO" id="GO:0005694">
    <property type="term" value="C:chromosome"/>
    <property type="evidence" value="ECO:0007669"/>
    <property type="project" value="InterPro"/>
</dbReference>
<dbReference type="InterPro" id="IPR036277">
    <property type="entry name" value="SMC_hinge_sf"/>
</dbReference>
<dbReference type="RefSeq" id="WP_035614847.1">
    <property type="nucleotide sequence ID" value="NZ_ARYK01000002.1"/>
</dbReference>